<dbReference type="HOGENOM" id="CLU_1548147_0_0_1"/>
<dbReference type="GeneID" id="18912751"/>
<proteinExistence type="predicted"/>
<evidence type="ECO:0000313" key="1">
    <source>
        <dbReference type="EMBL" id="EKM54940.1"/>
    </source>
</evidence>
<dbReference type="KEGG" id="pco:PHACADRAFT_208484"/>
<keyword evidence="2" id="KW-1185">Reference proteome</keyword>
<protein>
    <submittedName>
        <fullName evidence="1">Uncharacterized protein</fullName>
    </submittedName>
</protein>
<accession>K5W712</accession>
<sequence length="173" mass="18968">MSSQYQKLKRSISHGVVKQITPCVAVESTQLYMNAPSPGTLTIPMPTSFDTNSDGSSIETADASATVQVDHLPVLASVVNFDFSLANLEKAVVEDHAPKHTRELAPPPYYKFDEASSVLFRRGSTEQDRSSGECYKCQGPIFGGRIHECLPKYWAYRLTACCLASCCKSINII</sequence>
<dbReference type="RefSeq" id="XP_007395290.1">
    <property type="nucleotide sequence ID" value="XM_007395228.1"/>
</dbReference>
<dbReference type="InParanoid" id="K5W712"/>
<dbReference type="Proteomes" id="UP000008370">
    <property type="component" value="Unassembled WGS sequence"/>
</dbReference>
<dbReference type="EMBL" id="JH930472">
    <property type="protein sequence ID" value="EKM54940.1"/>
    <property type="molecule type" value="Genomic_DNA"/>
</dbReference>
<evidence type="ECO:0000313" key="2">
    <source>
        <dbReference type="Proteomes" id="UP000008370"/>
    </source>
</evidence>
<name>K5W712_PHACS</name>
<reference evidence="1 2" key="1">
    <citation type="journal article" date="2012" name="BMC Genomics">
        <title>Comparative genomics of the white-rot fungi, Phanerochaete carnosa and P. chrysosporium, to elucidate the genetic basis of the distinct wood types they colonize.</title>
        <authorList>
            <person name="Suzuki H."/>
            <person name="MacDonald J."/>
            <person name="Syed K."/>
            <person name="Salamov A."/>
            <person name="Hori C."/>
            <person name="Aerts A."/>
            <person name="Henrissat B."/>
            <person name="Wiebenga A."/>
            <person name="vanKuyk P.A."/>
            <person name="Barry K."/>
            <person name="Lindquist E."/>
            <person name="LaButti K."/>
            <person name="Lapidus A."/>
            <person name="Lucas S."/>
            <person name="Coutinho P."/>
            <person name="Gong Y."/>
            <person name="Samejima M."/>
            <person name="Mahadevan R."/>
            <person name="Abou-Zaid M."/>
            <person name="de Vries R.P."/>
            <person name="Igarashi K."/>
            <person name="Yadav J.S."/>
            <person name="Grigoriev I.V."/>
            <person name="Master E.R."/>
        </authorList>
    </citation>
    <scope>NUCLEOTIDE SEQUENCE [LARGE SCALE GENOMIC DNA]</scope>
    <source>
        <strain evidence="1 2">HHB-10118-sp</strain>
    </source>
</reference>
<gene>
    <name evidence="1" type="ORF">PHACADRAFT_208484</name>
</gene>
<dbReference type="AlphaFoldDB" id="K5W712"/>
<organism evidence="1 2">
    <name type="scientific">Phanerochaete carnosa (strain HHB-10118-sp)</name>
    <name type="common">White-rot fungus</name>
    <name type="synonym">Peniophora carnosa</name>
    <dbReference type="NCBI Taxonomy" id="650164"/>
    <lineage>
        <taxon>Eukaryota</taxon>
        <taxon>Fungi</taxon>
        <taxon>Dikarya</taxon>
        <taxon>Basidiomycota</taxon>
        <taxon>Agaricomycotina</taxon>
        <taxon>Agaricomycetes</taxon>
        <taxon>Polyporales</taxon>
        <taxon>Phanerochaetaceae</taxon>
        <taxon>Phanerochaete</taxon>
    </lineage>
</organism>